<dbReference type="PANTHER" id="PTHR30185:SF16">
    <property type="entry name" value="PROTEIN GLCT"/>
    <property type="match status" value="1"/>
</dbReference>
<dbReference type="AlphaFoldDB" id="A0A1T4WRB8"/>
<dbReference type="Gene3D" id="1.10.1790.10">
    <property type="entry name" value="PRD domain"/>
    <property type="match status" value="2"/>
</dbReference>
<dbReference type="SMART" id="SM01061">
    <property type="entry name" value="CAT_RBD"/>
    <property type="match status" value="1"/>
</dbReference>
<dbReference type="GO" id="GO:0006355">
    <property type="term" value="P:regulation of DNA-templated transcription"/>
    <property type="evidence" value="ECO:0007669"/>
    <property type="project" value="InterPro"/>
</dbReference>
<dbReference type="PROSITE" id="PS51372">
    <property type="entry name" value="PRD_2"/>
    <property type="match status" value="2"/>
</dbReference>
<reference evidence="4" key="1">
    <citation type="submission" date="2017-02" db="EMBL/GenBank/DDBJ databases">
        <authorList>
            <person name="Varghese N."/>
            <person name="Submissions S."/>
        </authorList>
    </citation>
    <scope>NUCLEOTIDE SEQUENCE [LARGE SCALE GENOMIC DNA]</scope>
    <source>
        <strain evidence="4">USBA 833</strain>
    </source>
</reference>
<evidence type="ECO:0000313" key="3">
    <source>
        <dbReference type="EMBL" id="SKA79161.1"/>
    </source>
</evidence>
<dbReference type="InterPro" id="IPR036634">
    <property type="entry name" value="PRD_sf"/>
</dbReference>
<keyword evidence="1" id="KW-0677">Repeat</keyword>
<keyword evidence="4" id="KW-1185">Reference proteome</keyword>
<accession>A0A1T4WRB8</accession>
<feature type="domain" description="PRD" evidence="2">
    <location>
        <begin position="174"/>
        <end position="278"/>
    </location>
</feature>
<evidence type="ECO:0000256" key="1">
    <source>
        <dbReference type="ARBA" id="ARBA00022737"/>
    </source>
</evidence>
<proteinExistence type="predicted"/>
<dbReference type="Proteomes" id="UP000190105">
    <property type="component" value="Unassembled WGS sequence"/>
</dbReference>
<evidence type="ECO:0000259" key="2">
    <source>
        <dbReference type="PROSITE" id="PS51372"/>
    </source>
</evidence>
<dbReference type="PANTHER" id="PTHR30185">
    <property type="entry name" value="CRYPTIC BETA-GLUCOSIDE BGL OPERON ANTITERMINATOR"/>
    <property type="match status" value="1"/>
</dbReference>
<dbReference type="InterPro" id="IPR050661">
    <property type="entry name" value="BglG_antiterminators"/>
</dbReference>
<dbReference type="InterPro" id="IPR004341">
    <property type="entry name" value="CAT_RNA-bd_dom"/>
</dbReference>
<name>A0A1T4WRB8_9CLOT</name>
<dbReference type="SUPFAM" id="SSF50151">
    <property type="entry name" value="SacY-like RNA-binding domain"/>
    <property type="match status" value="1"/>
</dbReference>
<dbReference type="OrthoDB" id="9813552at2"/>
<dbReference type="GO" id="GO:0003723">
    <property type="term" value="F:RNA binding"/>
    <property type="evidence" value="ECO:0007669"/>
    <property type="project" value="InterPro"/>
</dbReference>
<dbReference type="EMBL" id="FUYH01000003">
    <property type="protein sequence ID" value="SKA79161.1"/>
    <property type="molecule type" value="Genomic_DNA"/>
</dbReference>
<dbReference type="InterPro" id="IPR011608">
    <property type="entry name" value="PRD"/>
</dbReference>
<dbReference type="Gene3D" id="2.30.24.10">
    <property type="entry name" value="CAT RNA-binding domain"/>
    <property type="match status" value="1"/>
</dbReference>
<dbReference type="SUPFAM" id="SSF63520">
    <property type="entry name" value="PTS-regulatory domain, PRD"/>
    <property type="match status" value="2"/>
</dbReference>
<sequence length="278" mass="31822">MDNEFIVSKVLSNNVIICKRKNKLYVLTGKGIGFGKSKGDIILNESSIEKKFVAIDDEDREDYAKILQNTDKKVVAVSEEIINMASQRLKEPLSSHIHVGLADHINFAIRRLSEGIDIVNPFLVEIQTLYPIEYSIAEECINLVKERLNIILPESETGFIALHLYSARVNQSVSDSLKYTKLVKEIINFIQKELDISINEKSLEYARLISHLRYALQRVDRGKTFENFLSPNLEKKLKQEFKVSKKVCTYIEEKLDKPVPESEIGYIAVHIARLINNI</sequence>
<dbReference type="RefSeq" id="WP_078695485.1">
    <property type="nucleotide sequence ID" value="NZ_FUYH01000003.1"/>
</dbReference>
<evidence type="ECO:0000313" key="4">
    <source>
        <dbReference type="Proteomes" id="UP000190105"/>
    </source>
</evidence>
<dbReference type="InterPro" id="IPR036650">
    <property type="entry name" value="CAT_RNA-bd_dom_sf"/>
</dbReference>
<dbReference type="Pfam" id="PF00874">
    <property type="entry name" value="PRD"/>
    <property type="match status" value="2"/>
</dbReference>
<feature type="domain" description="PRD" evidence="2">
    <location>
        <begin position="69"/>
        <end position="173"/>
    </location>
</feature>
<dbReference type="Pfam" id="PF03123">
    <property type="entry name" value="CAT_RBD"/>
    <property type="match status" value="1"/>
</dbReference>
<organism evidence="3 4">
    <name type="scientific">Caloramator quimbayensis</name>
    <dbReference type="NCBI Taxonomy" id="1147123"/>
    <lineage>
        <taxon>Bacteria</taxon>
        <taxon>Bacillati</taxon>
        <taxon>Bacillota</taxon>
        <taxon>Clostridia</taxon>
        <taxon>Eubacteriales</taxon>
        <taxon>Clostridiaceae</taxon>
        <taxon>Caloramator</taxon>
    </lineage>
</organism>
<protein>
    <submittedName>
        <fullName evidence="3">Transcriptional antiterminator, BglG family</fullName>
    </submittedName>
</protein>
<dbReference type="STRING" id="1147123.SAMN05443428_1039"/>
<gene>
    <name evidence="3" type="ORF">SAMN05443428_1039</name>
</gene>